<dbReference type="SFLD" id="SFLDS00003">
    <property type="entry name" value="Haloacid_Dehalogenase"/>
    <property type="match status" value="1"/>
</dbReference>
<proteinExistence type="predicted"/>
<accession>A0A6A0BB60</accession>
<dbReference type="Gene3D" id="3.40.50.1000">
    <property type="entry name" value="HAD superfamily/HAD-like"/>
    <property type="match status" value="1"/>
</dbReference>
<dbReference type="Proteomes" id="UP000480303">
    <property type="component" value="Unassembled WGS sequence"/>
</dbReference>
<protein>
    <submittedName>
        <fullName evidence="1">Phosphatase</fullName>
    </submittedName>
</protein>
<dbReference type="PANTHER" id="PTHR10000">
    <property type="entry name" value="PHOSPHOSERINE PHOSPHATASE"/>
    <property type="match status" value="1"/>
</dbReference>
<dbReference type="InterPro" id="IPR036412">
    <property type="entry name" value="HAD-like_sf"/>
</dbReference>
<dbReference type="GO" id="GO:0005829">
    <property type="term" value="C:cytosol"/>
    <property type="evidence" value="ECO:0007669"/>
    <property type="project" value="TreeGrafter"/>
</dbReference>
<organism evidence="1 2">
    <name type="scientific">Pseudolactococcus hodotermopsidis</name>
    <dbReference type="NCBI Taxonomy" id="2709157"/>
    <lineage>
        <taxon>Bacteria</taxon>
        <taxon>Bacillati</taxon>
        <taxon>Bacillota</taxon>
        <taxon>Bacilli</taxon>
        <taxon>Lactobacillales</taxon>
        <taxon>Streptococcaceae</taxon>
        <taxon>Pseudolactococcus</taxon>
    </lineage>
</organism>
<comment type="caution">
    <text evidence="1">The sequence shown here is derived from an EMBL/GenBank/DDBJ whole genome shotgun (WGS) entry which is preliminary data.</text>
</comment>
<dbReference type="InterPro" id="IPR006379">
    <property type="entry name" value="HAD-SF_hydro_IIB"/>
</dbReference>
<dbReference type="GO" id="GO:0016791">
    <property type="term" value="F:phosphatase activity"/>
    <property type="evidence" value="ECO:0007669"/>
    <property type="project" value="TreeGrafter"/>
</dbReference>
<dbReference type="RefSeq" id="WP_172207391.1">
    <property type="nucleotide sequence ID" value="NZ_BLLI01000004.1"/>
</dbReference>
<dbReference type="SFLD" id="SFLDG01140">
    <property type="entry name" value="C2.B:_Phosphomannomutase_and_P"/>
    <property type="match status" value="1"/>
</dbReference>
<dbReference type="Pfam" id="PF08282">
    <property type="entry name" value="Hydrolase_3"/>
    <property type="match status" value="2"/>
</dbReference>
<dbReference type="InterPro" id="IPR023214">
    <property type="entry name" value="HAD_sf"/>
</dbReference>
<dbReference type="SUPFAM" id="SSF56784">
    <property type="entry name" value="HAD-like"/>
    <property type="match status" value="1"/>
</dbReference>
<dbReference type="Gene3D" id="3.30.1240.10">
    <property type="match status" value="1"/>
</dbReference>
<dbReference type="InterPro" id="IPR000150">
    <property type="entry name" value="Cof"/>
</dbReference>
<dbReference type="EMBL" id="BLLI01000004">
    <property type="protein sequence ID" value="GFH41698.1"/>
    <property type="molecule type" value="Genomic_DNA"/>
</dbReference>
<dbReference type="NCBIfam" id="TIGR01484">
    <property type="entry name" value="HAD-SF-IIB"/>
    <property type="match status" value="1"/>
</dbReference>
<gene>
    <name evidence="1" type="ORF">Hs30E_02490</name>
</gene>
<keyword evidence="2" id="KW-1185">Reference proteome</keyword>
<evidence type="ECO:0000313" key="1">
    <source>
        <dbReference type="EMBL" id="GFH41698.1"/>
    </source>
</evidence>
<evidence type="ECO:0000313" key="2">
    <source>
        <dbReference type="Proteomes" id="UP000480303"/>
    </source>
</evidence>
<sequence>MTDYKIAFFDIDGTLADNDLPHHLSLFERIPNSAKQALLQLKENGIEPVIATGRNKNMVEPVIKQLQLDSLISSNGQLVTYKGTDIYEKTLSAKHISNISNRLTEREIPFLVETKSDIYGFEGDDFPSQTATSILRLQQGQALPKGILQFSCIIPVGEPFELHLPDIVAVRVAPNVVNIHATDTSKATGIHEMLQIMNIAPNQAICFGDEANDFEMFEAVGTAVAMGNAVDLLKEKADYVTDIVGNDGIFKACQHFGLI</sequence>
<dbReference type="AlphaFoldDB" id="A0A6A0BB60"/>
<dbReference type="NCBIfam" id="TIGR00099">
    <property type="entry name" value="Cof-subfamily"/>
    <property type="match status" value="1"/>
</dbReference>
<dbReference type="PANTHER" id="PTHR10000:SF25">
    <property type="entry name" value="PHOSPHATASE YKRA-RELATED"/>
    <property type="match status" value="1"/>
</dbReference>
<name>A0A6A0BB60_9LACT</name>
<reference evidence="1 2" key="1">
    <citation type="submission" date="2020-02" db="EMBL/GenBank/DDBJ databases">
        <title>Draft genome sequence of Lactococcus sp. Hs30E4-3.</title>
        <authorList>
            <person name="Noda S."/>
            <person name="Yuki M."/>
            <person name="Ohkuma M."/>
        </authorList>
    </citation>
    <scope>NUCLEOTIDE SEQUENCE [LARGE SCALE GENOMIC DNA]</scope>
    <source>
        <strain evidence="1 2">Hs30E4-3</strain>
    </source>
</reference>
<dbReference type="GO" id="GO:0000287">
    <property type="term" value="F:magnesium ion binding"/>
    <property type="evidence" value="ECO:0007669"/>
    <property type="project" value="TreeGrafter"/>
</dbReference>